<organism evidence="1 2">
    <name type="scientific">Paracoccus homiensis</name>
    <dbReference type="NCBI Taxonomy" id="364199"/>
    <lineage>
        <taxon>Bacteria</taxon>
        <taxon>Pseudomonadati</taxon>
        <taxon>Pseudomonadota</taxon>
        <taxon>Alphaproteobacteria</taxon>
        <taxon>Rhodobacterales</taxon>
        <taxon>Paracoccaceae</taxon>
        <taxon>Paracoccus</taxon>
    </lineage>
</organism>
<gene>
    <name evidence="1" type="ORF">SAMN04489858_12086</name>
</gene>
<accession>A0A1I0J1Y7</accession>
<reference evidence="1 2" key="1">
    <citation type="submission" date="2016-10" db="EMBL/GenBank/DDBJ databases">
        <authorList>
            <person name="de Groot N.N."/>
        </authorList>
    </citation>
    <scope>NUCLEOTIDE SEQUENCE [LARGE SCALE GENOMIC DNA]</scope>
    <source>
        <strain evidence="1 2">DSM 17862</strain>
    </source>
</reference>
<dbReference type="STRING" id="364199.SAMN04489858_12086"/>
<dbReference type="AlphaFoldDB" id="A0A1I0J1Y7"/>
<name>A0A1I0J1Y7_9RHOB</name>
<proteinExistence type="predicted"/>
<evidence type="ECO:0000313" key="1">
    <source>
        <dbReference type="EMBL" id="SEU03710.1"/>
    </source>
</evidence>
<protein>
    <submittedName>
        <fullName evidence="1">Uncharacterized protein</fullName>
    </submittedName>
</protein>
<evidence type="ECO:0000313" key="2">
    <source>
        <dbReference type="Proteomes" id="UP000199180"/>
    </source>
</evidence>
<keyword evidence="2" id="KW-1185">Reference proteome</keyword>
<dbReference type="Proteomes" id="UP000199180">
    <property type="component" value="Unassembled WGS sequence"/>
</dbReference>
<sequence>MKDRIYPLRQMPVDICPKGVPVLVSGGIAMLKTGGVWVTGMSDRPFTRELNWTPEWWANIPQGNDPLPE</sequence>
<dbReference type="EMBL" id="FOHO01000020">
    <property type="protein sequence ID" value="SEU03710.1"/>
    <property type="molecule type" value="Genomic_DNA"/>
</dbReference>